<dbReference type="Gene3D" id="3.30.230.10">
    <property type="match status" value="1"/>
</dbReference>
<dbReference type="RefSeq" id="XP_057447385.1">
    <property type="nucleotide sequence ID" value="XM_057591402.1"/>
</dbReference>
<dbReference type="Gene3D" id="3.30.70.890">
    <property type="entry name" value="GHMP kinase, C-terminal domain"/>
    <property type="match status" value="1"/>
</dbReference>
<organism evidence="5">
    <name type="scientific">Lotus japonicus</name>
    <name type="common">Lotus corniculatus var. japonicus</name>
    <dbReference type="NCBI Taxonomy" id="34305"/>
    <lineage>
        <taxon>Eukaryota</taxon>
        <taxon>Viridiplantae</taxon>
        <taxon>Streptophyta</taxon>
        <taxon>Embryophyta</taxon>
        <taxon>Tracheophyta</taxon>
        <taxon>Spermatophyta</taxon>
        <taxon>Magnoliopsida</taxon>
        <taxon>eudicotyledons</taxon>
        <taxon>Gunneridae</taxon>
        <taxon>Pentapetalae</taxon>
        <taxon>rosids</taxon>
        <taxon>fabids</taxon>
        <taxon>Fabales</taxon>
        <taxon>Fabaceae</taxon>
        <taxon>Papilionoideae</taxon>
        <taxon>50 kb inversion clade</taxon>
        <taxon>NPAAA clade</taxon>
        <taxon>Hologalegina</taxon>
        <taxon>robinioid clade</taxon>
        <taxon>Loteae</taxon>
        <taxon>Lotus</taxon>
    </lineage>
</organism>
<feature type="domain" description="GHMP kinase N-terminal" evidence="3">
    <location>
        <begin position="97"/>
        <end position="180"/>
    </location>
</feature>
<dbReference type="PRINTS" id="PR00959">
    <property type="entry name" value="MEVGALKINASE"/>
</dbReference>
<sequence>MDCVSDNVVIEHKAYARVGLLGNPSDVYYGNTISLNIANFYATVKLVPSKDLFIQPHPIHDLVHFESLRQMVGRVNSDGYYGGVRLLMAICKVFHNYCKEKSIALHDRNFTLSYDTNIPRQSGLSGSSGIVCAALNCFLDFYNVRHLIKVEERPNLILAAEGELGIVAGLQDRVVQVYGGLVYMDFSREIMDKKGHGIYIPMDLSLLPPLYLIYAVNPSDSGKVHSKVRQRWLDGDKFIVSSMLEVANIAKEGKTALEEKDYSKFAALMNRNFELRRLMFGDEALGDVNIKMVEVARKVGAASKFTGSGGAVVAFCPEGTSQVKRLEDECHKAGFEMELLEPFPSRLNEFDLKTLRMK</sequence>
<keyword evidence="1" id="KW-0547">Nucleotide-binding</keyword>
<dbReference type="InterPro" id="IPR053034">
    <property type="entry name" value="Glucuronokinase-like"/>
</dbReference>
<keyword evidence="2" id="KW-0067">ATP-binding</keyword>
<feature type="domain" description="GHMP kinase C-terminal" evidence="4">
    <location>
        <begin position="256"/>
        <end position="319"/>
    </location>
</feature>
<evidence type="ECO:0000256" key="2">
    <source>
        <dbReference type="ARBA" id="ARBA00022840"/>
    </source>
</evidence>
<proteinExistence type="evidence at transcript level"/>
<accession>I3S7C0</accession>
<dbReference type="KEGG" id="lja:130739169"/>
<dbReference type="InterPro" id="IPR036554">
    <property type="entry name" value="GHMP_kinase_C_sf"/>
</dbReference>
<dbReference type="GO" id="GO:0005524">
    <property type="term" value="F:ATP binding"/>
    <property type="evidence" value="ECO:0007669"/>
    <property type="project" value="UniProtKB-KW"/>
</dbReference>
<reference evidence="5" key="1">
    <citation type="submission" date="2012-05" db="EMBL/GenBank/DDBJ databases">
        <authorList>
            <person name="Krishnakumar V."/>
            <person name="Cheung F."/>
            <person name="Xiao Y."/>
            <person name="Chan A."/>
            <person name="Moskal W.A."/>
            <person name="Town C.D."/>
        </authorList>
    </citation>
    <scope>NUCLEOTIDE SEQUENCE</scope>
</reference>
<evidence type="ECO:0008006" key="6">
    <source>
        <dbReference type="Google" id="ProtNLM"/>
    </source>
</evidence>
<name>I3S7C0_LOTJA</name>
<dbReference type="GO" id="GO:0019287">
    <property type="term" value="P:isopentenyl diphosphate biosynthetic process, mevalonate pathway"/>
    <property type="evidence" value="ECO:0007669"/>
    <property type="project" value="UniProtKB-UniPathway"/>
</dbReference>
<evidence type="ECO:0000259" key="3">
    <source>
        <dbReference type="Pfam" id="PF00288"/>
    </source>
</evidence>
<dbReference type="Pfam" id="PF00288">
    <property type="entry name" value="GHMP_kinases_N"/>
    <property type="match status" value="1"/>
</dbReference>
<evidence type="ECO:0000313" key="5">
    <source>
        <dbReference type="EMBL" id="AFK36162.1"/>
    </source>
</evidence>
<dbReference type="InterPro" id="IPR013750">
    <property type="entry name" value="GHMP_kinase_C_dom"/>
</dbReference>
<dbReference type="InterPro" id="IPR006204">
    <property type="entry name" value="GHMP_kinase_N_dom"/>
</dbReference>
<dbReference type="EMBL" id="BT136367">
    <property type="protein sequence ID" value="AFK36162.1"/>
    <property type="molecule type" value="mRNA"/>
</dbReference>
<evidence type="ECO:0000259" key="4">
    <source>
        <dbReference type="Pfam" id="PF08544"/>
    </source>
</evidence>
<dbReference type="PANTHER" id="PTHR38710">
    <property type="entry name" value="WITH PUTATIVE URIDYL PYROPHOSPHORYLASE-RELATED"/>
    <property type="match status" value="1"/>
</dbReference>
<dbReference type="OrthoDB" id="1924968at2759"/>
<dbReference type="AlphaFoldDB" id="I3S7C0"/>
<dbReference type="InterPro" id="IPR020568">
    <property type="entry name" value="Ribosomal_Su5_D2-typ_SF"/>
</dbReference>
<dbReference type="PANTHER" id="PTHR38710:SF1">
    <property type="entry name" value="WITH PUTATIVE URIDYL PYROPHOSPHORYLASE-RELATED"/>
    <property type="match status" value="1"/>
</dbReference>
<dbReference type="Pfam" id="PF08544">
    <property type="entry name" value="GHMP_kinases_C"/>
    <property type="match status" value="1"/>
</dbReference>
<dbReference type="GeneID" id="130739169"/>
<dbReference type="SUPFAM" id="SSF54211">
    <property type="entry name" value="Ribosomal protein S5 domain 2-like"/>
    <property type="match status" value="1"/>
</dbReference>
<dbReference type="SUPFAM" id="SSF55060">
    <property type="entry name" value="GHMP Kinase, C-terminal domain"/>
    <property type="match status" value="1"/>
</dbReference>
<evidence type="ECO:0000256" key="1">
    <source>
        <dbReference type="ARBA" id="ARBA00022741"/>
    </source>
</evidence>
<dbReference type="InterPro" id="IPR014721">
    <property type="entry name" value="Ribsml_uS5_D2-typ_fold_subgr"/>
</dbReference>
<protein>
    <recommendedName>
        <fullName evidence="6">GHMP kinase N-terminal domain-containing protein</fullName>
    </recommendedName>
</protein>
<dbReference type="UniPathway" id="UPA00057">
    <property type="reaction ID" value="UER00098"/>
</dbReference>